<reference evidence="4 5" key="1">
    <citation type="submission" date="2018-07" db="EMBL/GenBank/DDBJ databases">
        <title>Streptomyces species from bats.</title>
        <authorList>
            <person name="Dunlap C."/>
        </authorList>
    </citation>
    <scope>NUCLEOTIDE SEQUENCE [LARGE SCALE GENOMIC DNA]</scope>
    <source>
        <strain evidence="4 5">AC230</strain>
    </source>
</reference>
<dbReference type="PANTHER" id="PTHR43669:SF3">
    <property type="entry name" value="ALCOHOL DEHYDROGENASE, PUTATIVE (AFU_ORTHOLOGUE AFUA_3G03445)-RELATED"/>
    <property type="match status" value="1"/>
</dbReference>
<feature type="compositionally biased region" description="Basic and acidic residues" evidence="3">
    <location>
        <begin position="1"/>
        <end position="16"/>
    </location>
</feature>
<dbReference type="InterPro" id="IPR002347">
    <property type="entry name" value="SDR_fam"/>
</dbReference>
<dbReference type="OrthoDB" id="9808814at2"/>
<accession>A0A370B6H7</accession>
<comment type="caution">
    <text evidence="4">The sequence shown here is derived from an EMBL/GenBank/DDBJ whole genome shotgun (WGS) entry which is preliminary data.</text>
</comment>
<dbReference type="Pfam" id="PF00106">
    <property type="entry name" value="adh_short"/>
    <property type="match status" value="1"/>
</dbReference>
<feature type="region of interest" description="Disordered" evidence="3">
    <location>
        <begin position="1"/>
        <end position="30"/>
    </location>
</feature>
<sequence>MTDTTRTDTTPRDTTDLGRAGTGGAPAPRGAWVIGGGSGIGRATALRLARDGYRVAVSGRREALLAETVAEITGAGGLAVPVPVDVTDEDSVSAAHRAAADGAGPLEVLVCSAGTNVPNRWWAELTGGDFDRVVDTNLNAVVRCVLAVLPGFRAAGFGQIVVVSSWAGRHYMSAAGAAYSASKTALGSLVETLNDQEGRHGVRATQLCPGEVDTPILRTRPVPPPPEEIARMLVPEDVADVVAAVTALPRHVCVNELVVTPVWNRMYIDNSAYRPDGG</sequence>
<keyword evidence="2" id="KW-0560">Oxidoreductase</keyword>
<name>A0A370B6H7_9ACTN</name>
<dbReference type="PANTHER" id="PTHR43669">
    <property type="entry name" value="5-KETO-D-GLUCONATE 5-REDUCTASE"/>
    <property type="match status" value="1"/>
</dbReference>
<dbReference type="InterPro" id="IPR036291">
    <property type="entry name" value="NAD(P)-bd_dom_sf"/>
</dbReference>
<dbReference type="AlphaFoldDB" id="A0A370B6H7"/>
<evidence type="ECO:0000256" key="2">
    <source>
        <dbReference type="ARBA" id="ARBA00023002"/>
    </source>
</evidence>
<organism evidence="4 5">
    <name type="scientific">Streptomyces corynorhini</name>
    <dbReference type="NCBI Taxonomy" id="2282652"/>
    <lineage>
        <taxon>Bacteria</taxon>
        <taxon>Bacillati</taxon>
        <taxon>Actinomycetota</taxon>
        <taxon>Actinomycetes</taxon>
        <taxon>Kitasatosporales</taxon>
        <taxon>Streptomycetaceae</taxon>
        <taxon>Streptomyces</taxon>
    </lineage>
</organism>
<dbReference type="PRINTS" id="PR00081">
    <property type="entry name" value="GDHRDH"/>
</dbReference>
<comment type="similarity">
    <text evidence="1">Belongs to the short-chain dehydrogenases/reductases (SDR) family.</text>
</comment>
<dbReference type="Gene3D" id="3.40.50.720">
    <property type="entry name" value="NAD(P)-binding Rossmann-like Domain"/>
    <property type="match status" value="1"/>
</dbReference>
<evidence type="ECO:0000313" key="4">
    <source>
        <dbReference type="EMBL" id="RDG37418.1"/>
    </source>
</evidence>
<dbReference type="Proteomes" id="UP000253741">
    <property type="component" value="Unassembled WGS sequence"/>
</dbReference>
<dbReference type="CDD" id="cd05233">
    <property type="entry name" value="SDR_c"/>
    <property type="match status" value="1"/>
</dbReference>
<keyword evidence="5" id="KW-1185">Reference proteome</keyword>
<gene>
    <name evidence="4" type="ORF">DVH02_14775</name>
</gene>
<proteinExistence type="inferred from homology"/>
<dbReference type="GO" id="GO:0016491">
    <property type="term" value="F:oxidoreductase activity"/>
    <property type="evidence" value="ECO:0007669"/>
    <property type="project" value="UniProtKB-KW"/>
</dbReference>
<dbReference type="RefSeq" id="WP_114624270.1">
    <property type="nucleotide sequence ID" value="NZ_QQNA01000103.1"/>
</dbReference>
<dbReference type="EMBL" id="QQNA01000103">
    <property type="protein sequence ID" value="RDG37418.1"/>
    <property type="molecule type" value="Genomic_DNA"/>
</dbReference>
<dbReference type="SUPFAM" id="SSF51735">
    <property type="entry name" value="NAD(P)-binding Rossmann-fold domains"/>
    <property type="match status" value="1"/>
</dbReference>
<evidence type="ECO:0000256" key="1">
    <source>
        <dbReference type="ARBA" id="ARBA00006484"/>
    </source>
</evidence>
<evidence type="ECO:0000313" key="5">
    <source>
        <dbReference type="Proteomes" id="UP000253741"/>
    </source>
</evidence>
<evidence type="ECO:0000256" key="3">
    <source>
        <dbReference type="SAM" id="MobiDB-lite"/>
    </source>
</evidence>
<protein>
    <submittedName>
        <fullName evidence="4">SDR family NAD(P)-dependent oxidoreductase</fullName>
    </submittedName>
</protein>